<dbReference type="GO" id="GO:0071797">
    <property type="term" value="C:LUBAC complex"/>
    <property type="evidence" value="ECO:0007669"/>
    <property type="project" value="InterPro"/>
</dbReference>
<feature type="region of interest" description="Disordered" evidence="4">
    <location>
        <begin position="1041"/>
        <end position="1150"/>
    </location>
</feature>
<feature type="compositionally biased region" description="Basic and acidic residues" evidence="4">
    <location>
        <begin position="725"/>
        <end position="749"/>
    </location>
</feature>
<dbReference type="GO" id="GO:1990450">
    <property type="term" value="F:linear polyubiquitin binding"/>
    <property type="evidence" value="ECO:0007669"/>
    <property type="project" value="TreeGrafter"/>
</dbReference>
<evidence type="ECO:0000256" key="2">
    <source>
        <dbReference type="ARBA" id="ARBA00022771"/>
    </source>
</evidence>
<feature type="region of interest" description="Disordered" evidence="4">
    <location>
        <begin position="77"/>
        <end position="125"/>
    </location>
</feature>
<feature type="compositionally biased region" description="Basic and acidic residues" evidence="4">
    <location>
        <begin position="10"/>
        <end position="20"/>
    </location>
</feature>
<feature type="region of interest" description="Disordered" evidence="4">
    <location>
        <begin position="606"/>
        <end position="909"/>
    </location>
</feature>
<feature type="region of interest" description="Disordered" evidence="4">
    <location>
        <begin position="1182"/>
        <end position="1220"/>
    </location>
</feature>
<evidence type="ECO:0000256" key="4">
    <source>
        <dbReference type="SAM" id="MobiDB-lite"/>
    </source>
</evidence>
<dbReference type="SUPFAM" id="SSF90209">
    <property type="entry name" value="Ran binding protein zinc finger-like"/>
    <property type="match status" value="1"/>
</dbReference>
<gene>
    <name evidence="6" type="ORF">OTU49_012044</name>
</gene>
<dbReference type="Gene3D" id="2.30.30.380">
    <property type="entry name" value="Zn-finger domain of Sec23/24"/>
    <property type="match status" value="1"/>
</dbReference>
<keyword evidence="3" id="KW-0862">Zinc</keyword>
<feature type="compositionally biased region" description="Low complexity" evidence="4">
    <location>
        <begin position="229"/>
        <end position="240"/>
    </location>
</feature>
<feature type="compositionally biased region" description="Low complexity" evidence="4">
    <location>
        <begin position="187"/>
        <end position="197"/>
    </location>
</feature>
<feature type="compositionally biased region" description="Low complexity" evidence="4">
    <location>
        <begin position="319"/>
        <end position="335"/>
    </location>
</feature>
<feature type="compositionally biased region" description="Polar residues" evidence="4">
    <location>
        <begin position="132"/>
        <end position="145"/>
    </location>
</feature>
<feature type="compositionally biased region" description="Basic and acidic residues" evidence="4">
    <location>
        <begin position="708"/>
        <end position="717"/>
    </location>
</feature>
<feature type="compositionally biased region" description="Polar residues" evidence="4">
    <location>
        <begin position="514"/>
        <end position="524"/>
    </location>
</feature>
<feature type="region of interest" description="Disordered" evidence="4">
    <location>
        <begin position="274"/>
        <end position="373"/>
    </location>
</feature>
<dbReference type="GO" id="GO:0097039">
    <property type="term" value="P:protein linear polyubiquitination"/>
    <property type="evidence" value="ECO:0007669"/>
    <property type="project" value="TreeGrafter"/>
</dbReference>
<keyword evidence="2" id="KW-0863">Zinc-finger</keyword>
<dbReference type="GO" id="GO:0036435">
    <property type="term" value="F:K48-linked polyubiquitin modification-dependent protein binding"/>
    <property type="evidence" value="ECO:0007669"/>
    <property type="project" value="TreeGrafter"/>
</dbReference>
<feature type="non-terminal residue" evidence="6">
    <location>
        <position position="1220"/>
    </location>
</feature>
<dbReference type="InterPro" id="IPR001876">
    <property type="entry name" value="Znf_RanBP2"/>
</dbReference>
<feature type="compositionally biased region" description="Polar residues" evidence="4">
    <location>
        <begin position="309"/>
        <end position="318"/>
    </location>
</feature>
<feature type="region of interest" description="Disordered" evidence="4">
    <location>
        <begin position="506"/>
        <end position="582"/>
    </location>
</feature>
<feature type="compositionally biased region" description="Polar residues" evidence="4">
    <location>
        <begin position="778"/>
        <end position="790"/>
    </location>
</feature>
<dbReference type="InterPro" id="IPR026254">
    <property type="entry name" value="RNF31-like"/>
</dbReference>
<name>A0AAW0W392_CHEQU</name>
<evidence type="ECO:0000256" key="1">
    <source>
        <dbReference type="ARBA" id="ARBA00022723"/>
    </source>
</evidence>
<feature type="region of interest" description="Disordered" evidence="4">
    <location>
        <begin position="1"/>
        <end position="28"/>
    </location>
</feature>
<dbReference type="InterPro" id="IPR047543">
    <property type="entry name" value="Bbox1_RNF31-like"/>
</dbReference>
<protein>
    <recommendedName>
        <fullName evidence="5">RanBP2-type domain-containing protein</fullName>
    </recommendedName>
</protein>
<dbReference type="GO" id="GO:0061630">
    <property type="term" value="F:ubiquitin protein ligase activity"/>
    <property type="evidence" value="ECO:0007669"/>
    <property type="project" value="TreeGrafter"/>
</dbReference>
<evidence type="ECO:0000256" key="3">
    <source>
        <dbReference type="ARBA" id="ARBA00022833"/>
    </source>
</evidence>
<feature type="compositionally biased region" description="Polar residues" evidence="4">
    <location>
        <begin position="1121"/>
        <end position="1131"/>
    </location>
</feature>
<feature type="compositionally biased region" description="Basic residues" evidence="4">
    <location>
        <begin position="526"/>
        <end position="535"/>
    </location>
</feature>
<accession>A0AAW0W392</accession>
<feature type="compositionally biased region" description="Pro residues" evidence="4">
    <location>
        <begin position="246"/>
        <end position="255"/>
    </location>
</feature>
<dbReference type="PROSITE" id="PS01358">
    <property type="entry name" value="ZF_RANBP2_1"/>
    <property type="match status" value="1"/>
</dbReference>
<keyword evidence="7" id="KW-1185">Reference proteome</keyword>
<comment type="caution">
    <text evidence="6">The sequence shown here is derived from an EMBL/GenBank/DDBJ whole genome shotgun (WGS) entry which is preliminary data.</text>
</comment>
<dbReference type="PANTHER" id="PTHR16004">
    <property type="entry name" value="RING FINGER PROTEIN 31-RELATED"/>
    <property type="match status" value="1"/>
</dbReference>
<organism evidence="6 7">
    <name type="scientific">Cherax quadricarinatus</name>
    <name type="common">Australian red claw crayfish</name>
    <dbReference type="NCBI Taxonomy" id="27406"/>
    <lineage>
        <taxon>Eukaryota</taxon>
        <taxon>Metazoa</taxon>
        <taxon>Ecdysozoa</taxon>
        <taxon>Arthropoda</taxon>
        <taxon>Crustacea</taxon>
        <taxon>Multicrustacea</taxon>
        <taxon>Malacostraca</taxon>
        <taxon>Eumalacostraca</taxon>
        <taxon>Eucarida</taxon>
        <taxon>Decapoda</taxon>
        <taxon>Pleocyemata</taxon>
        <taxon>Astacidea</taxon>
        <taxon>Parastacoidea</taxon>
        <taxon>Parastacidae</taxon>
        <taxon>Cherax</taxon>
    </lineage>
</organism>
<feature type="compositionally biased region" description="Basic and acidic residues" evidence="4">
    <location>
        <begin position="835"/>
        <end position="846"/>
    </location>
</feature>
<reference evidence="6 7" key="1">
    <citation type="journal article" date="2024" name="BMC Genomics">
        <title>Genome assembly of redclaw crayfish (Cherax quadricarinatus) provides insights into its immune adaptation and hypoxia tolerance.</title>
        <authorList>
            <person name="Liu Z."/>
            <person name="Zheng J."/>
            <person name="Li H."/>
            <person name="Fang K."/>
            <person name="Wang S."/>
            <person name="He J."/>
            <person name="Zhou D."/>
            <person name="Weng S."/>
            <person name="Chi M."/>
            <person name="Gu Z."/>
            <person name="He J."/>
            <person name="Li F."/>
            <person name="Wang M."/>
        </authorList>
    </citation>
    <scope>NUCLEOTIDE SEQUENCE [LARGE SCALE GENOMIC DNA]</scope>
    <source>
        <strain evidence="6">ZL_2023a</strain>
    </source>
</reference>
<feature type="domain" description="RanBP2-type" evidence="5">
    <location>
        <begin position="590"/>
        <end position="609"/>
    </location>
</feature>
<dbReference type="AlphaFoldDB" id="A0AAW0W392"/>
<dbReference type="GO" id="GO:0070530">
    <property type="term" value="F:K63-linked polyubiquitin modification-dependent protein binding"/>
    <property type="evidence" value="ECO:0007669"/>
    <property type="project" value="TreeGrafter"/>
</dbReference>
<dbReference type="PANTHER" id="PTHR16004:SF2">
    <property type="entry name" value="E3 UBIQUITIN-PROTEIN LIGASE LUBEL"/>
    <property type="match status" value="1"/>
</dbReference>
<dbReference type="InterPro" id="IPR036443">
    <property type="entry name" value="Znf_RanBP2_sf"/>
</dbReference>
<keyword evidence="1" id="KW-0479">Metal-binding</keyword>
<dbReference type="EMBL" id="JARKIK010000093">
    <property type="protein sequence ID" value="KAK8722789.1"/>
    <property type="molecule type" value="Genomic_DNA"/>
</dbReference>
<feature type="region of interest" description="Disordered" evidence="4">
    <location>
        <begin position="229"/>
        <end position="261"/>
    </location>
</feature>
<sequence>MFRRGLVKNKVTEGDRRTTEPEYEEVGPPVHLKKAQENSSEAQNCELCGSAAAAVRCDRCGCQAFCLSCDDMYHRHPRRSAHTRKAVDSRASTAGGVRPPLPPKIDTQGSAPPPQPPPRKNKRSGFLLSNASFSKKDQSAASDNGGSAGRTIMGSLKRFMGARPLPPAPDHTRGVIKTDMGPPPPSKTLSRTTTSPSLPNLNDHIEEEIRLGLPQSVLDLNTTVTTKTISASTPTTPASAHAQYPPLVPKTPQPAPNTHSLGRKFSLQQLPQNSEELRTSLAEPTPCGSPWVGEHNKPPPRTRSHSVSDDQWSQMMAAQTNTTPTTTDTQGTPSSPTCPPGHVPADMSAFAGAPTRRGYNSISSSGRSGNTLGRGMVSSASVCDLNSLAQQQASHAFSTANPAGSFQQLNMMGYGGGMLWGAPCELCQAQPMFTTHPGMSGMKRTASNLSMNLSSVGSDMSGYPWAPPPPHIHHHMPMYPGYYPGYHPHMPPPPMGTPMGLNMSIPDSMHTFGKVTSSPAPSVRSTSHRSHKSSKSRSFSAADTSGRRSRNRKAKRSEESEDSRSSSGSDEEDDIDDNKSGHGGVSSLAWQCDHCTFINSGGARTCGMCSKTVGSSSRTSRRNSERRRSDRRRDRRTDQEDNERDLSDYDNDGGGIVKSNFSFNVKESKRENRKVSGTNKSKSKKKSRRRDGSESQSESGSEGEEELQLERNMRDLKVSSSSRRRGSDHDGTNNKDRERERTSRKKEGSVGRFKNRSRNHSERSRTPGRQTPRLASPTDDQVSHGGSSDGSIPEDARISHTLSTERNEHLNSQDGTIVNTLVSEPSPKAGIISDSNEHRSKSKESKASSPVGSVAGEEQVLEEPPQVPIFEPKVSDEKSRSASPRLEVGKCKSPALSQLTSRGEGDDPSFANTLDDIATMGTNEVADQDLSSQYLDERPHSADLPVVVQGDVPVVSYIRPLTPEDQVIDDPQTIIIGAPQARQTPESPIEVKDETDIDVAENTGQAKIAIPPPEPLYEPSYETVEQPVNIEAPPVAVLKDTDREQDNYETASTGYIHANLKEEEEEEEEEEKVEVAEDENLQELKGQHISPLDLQSGEVARSASSGSSLGLNSMPPDRQYTPLSFSSSDAQFYSPPDSPDISLSEQLQDRPQPGILQTVVALEEEYLVTALETMQQSLEDLKSSRETIRSSMEQLPYSEEAAVPLGEVAGTEENRPTSGG</sequence>
<feature type="region of interest" description="Disordered" evidence="4">
    <location>
        <begin position="132"/>
        <end position="151"/>
    </location>
</feature>
<evidence type="ECO:0000259" key="5">
    <source>
        <dbReference type="PROSITE" id="PS01358"/>
    </source>
</evidence>
<feature type="compositionally biased region" description="Acidic residues" evidence="4">
    <location>
        <begin position="1062"/>
        <end position="1081"/>
    </location>
</feature>
<dbReference type="GO" id="GO:0008270">
    <property type="term" value="F:zinc ion binding"/>
    <property type="evidence" value="ECO:0007669"/>
    <property type="project" value="UniProtKB-KW"/>
</dbReference>
<proteinExistence type="predicted"/>
<feature type="compositionally biased region" description="Low complexity" evidence="4">
    <location>
        <begin position="1102"/>
        <end position="1113"/>
    </location>
</feature>
<feature type="compositionally biased region" description="Polar residues" evidence="4">
    <location>
        <begin position="358"/>
        <end position="371"/>
    </location>
</feature>
<feature type="compositionally biased region" description="Basic and acidic residues" evidence="4">
    <location>
        <begin position="794"/>
        <end position="811"/>
    </location>
</feature>
<evidence type="ECO:0000313" key="6">
    <source>
        <dbReference type="EMBL" id="KAK8722789.1"/>
    </source>
</evidence>
<dbReference type="CDD" id="cd19815">
    <property type="entry name" value="Bbox1_HOIP"/>
    <property type="match status" value="1"/>
</dbReference>
<feature type="region of interest" description="Disordered" evidence="4">
    <location>
        <begin position="160"/>
        <end position="197"/>
    </location>
</feature>
<feature type="compositionally biased region" description="Basic and acidic residues" evidence="4">
    <location>
        <begin position="622"/>
        <end position="647"/>
    </location>
</feature>
<evidence type="ECO:0000313" key="7">
    <source>
        <dbReference type="Proteomes" id="UP001445076"/>
    </source>
</evidence>
<dbReference type="Proteomes" id="UP001445076">
    <property type="component" value="Unassembled WGS sequence"/>
</dbReference>
<feature type="compositionally biased region" description="Polar residues" evidence="4">
    <location>
        <begin position="812"/>
        <end position="823"/>
    </location>
</feature>